<accession>A0A7S0L3N1</accession>
<feature type="region of interest" description="Disordered" evidence="1">
    <location>
        <begin position="139"/>
        <end position="167"/>
    </location>
</feature>
<dbReference type="EMBL" id="HBEY01006469">
    <property type="protein sequence ID" value="CAD8599842.1"/>
    <property type="molecule type" value="Transcribed_RNA"/>
</dbReference>
<name>A0A7S0L3N1_9EUKA</name>
<proteinExistence type="predicted"/>
<feature type="compositionally biased region" description="Low complexity" evidence="1">
    <location>
        <begin position="71"/>
        <end position="84"/>
    </location>
</feature>
<dbReference type="AlphaFoldDB" id="A0A7S0L3N1"/>
<organism evidence="2">
    <name type="scientific">Coccolithus braarudii</name>
    <dbReference type="NCBI Taxonomy" id="221442"/>
    <lineage>
        <taxon>Eukaryota</taxon>
        <taxon>Haptista</taxon>
        <taxon>Haptophyta</taxon>
        <taxon>Prymnesiophyceae</taxon>
        <taxon>Coccolithales</taxon>
        <taxon>Coccolithaceae</taxon>
        <taxon>Coccolithus</taxon>
    </lineage>
</organism>
<evidence type="ECO:0000256" key="1">
    <source>
        <dbReference type="SAM" id="MobiDB-lite"/>
    </source>
</evidence>
<sequence length="167" mass="18586">MGGAPPFAPPEVHTKAFIHVSNDKLHDSHAAQAFLEKTFAYLQKEYVETGKEQQKTFQAIRARIARDTATLAARQASRAGAAPRQRSRTEDEAAAELEHNQDAASKRVVVPFFYELMQRPPEEDWDGRDGTASLIRQKMGAMTTAPRRSWPRPCGTRGPTTRPARAS</sequence>
<feature type="region of interest" description="Disordered" evidence="1">
    <location>
        <begin position="71"/>
        <end position="102"/>
    </location>
</feature>
<feature type="compositionally biased region" description="Basic and acidic residues" evidence="1">
    <location>
        <begin position="87"/>
        <end position="102"/>
    </location>
</feature>
<evidence type="ECO:0000313" key="2">
    <source>
        <dbReference type="EMBL" id="CAD8599842.1"/>
    </source>
</evidence>
<gene>
    <name evidence="2" type="ORF">CPEL01642_LOCUS3172</name>
</gene>
<protein>
    <submittedName>
        <fullName evidence="2">Uncharacterized protein</fullName>
    </submittedName>
</protein>
<reference evidence="2" key="1">
    <citation type="submission" date="2021-01" db="EMBL/GenBank/DDBJ databases">
        <authorList>
            <person name="Corre E."/>
            <person name="Pelletier E."/>
            <person name="Niang G."/>
            <person name="Scheremetjew M."/>
            <person name="Finn R."/>
            <person name="Kale V."/>
            <person name="Holt S."/>
            <person name="Cochrane G."/>
            <person name="Meng A."/>
            <person name="Brown T."/>
            <person name="Cohen L."/>
        </authorList>
    </citation>
    <scope>NUCLEOTIDE SEQUENCE</scope>
    <source>
        <strain evidence="2">PLY182g</strain>
    </source>
</reference>